<keyword evidence="1" id="KW-0812">Transmembrane</keyword>
<organism evidence="2 3">
    <name type="scientific">Daphnia magna</name>
    <dbReference type="NCBI Taxonomy" id="35525"/>
    <lineage>
        <taxon>Eukaryota</taxon>
        <taxon>Metazoa</taxon>
        <taxon>Ecdysozoa</taxon>
        <taxon>Arthropoda</taxon>
        <taxon>Crustacea</taxon>
        <taxon>Branchiopoda</taxon>
        <taxon>Diplostraca</taxon>
        <taxon>Cladocera</taxon>
        <taxon>Anomopoda</taxon>
        <taxon>Daphniidae</taxon>
        <taxon>Daphnia</taxon>
    </lineage>
</organism>
<dbReference type="Proteomes" id="UP000076858">
    <property type="component" value="Unassembled WGS sequence"/>
</dbReference>
<keyword evidence="3" id="KW-1185">Reference proteome</keyword>
<proteinExistence type="predicted"/>
<evidence type="ECO:0000313" key="2">
    <source>
        <dbReference type="EMBL" id="KZS20680.1"/>
    </source>
</evidence>
<comment type="caution">
    <text evidence="2">The sequence shown here is derived from an EMBL/GenBank/DDBJ whole genome shotgun (WGS) entry which is preliminary data.</text>
</comment>
<evidence type="ECO:0000313" key="3">
    <source>
        <dbReference type="Proteomes" id="UP000076858"/>
    </source>
</evidence>
<feature type="transmembrane region" description="Helical" evidence="1">
    <location>
        <begin position="40"/>
        <end position="59"/>
    </location>
</feature>
<sequence length="62" mass="7200">MVDSLMSRDSDSRIVPREVEAVQEWLDSHYMFHIMRDHPAHCLFGFIMGGNVFSMITTLDVK</sequence>
<accession>A0A162RPD0</accession>
<keyword evidence="1" id="KW-0472">Membrane</keyword>
<evidence type="ECO:0000256" key="1">
    <source>
        <dbReference type="SAM" id="Phobius"/>
    </source>
</evidence>
<keyword evidence="1" id="KW-1133">Transmembrane helix</keyword>
<reference evidence="2 3" key="1">
    <citation type="submission" date="2016-03" db="EMBL/GenBank/DDBJ databases">
        <title>EvidentialGene: Evidence-directed Construction of Genes on Genomes.</title>
        <authorList>
            <person name="Gilbert D.G."/>
            <person name="Choi J.-H."/>
            <person name="Mockaitis K."/>
            <person name="Colbourne J."/>
            <person name="Pfrender M."/>
        </authorList>
    </citation>
    <scope>NUCLEOTIDE SEQUENCE [LARGE SCALE GENOMIC DNA]</scope>
    <source>
        <strain evidence="2 3">Xinb3</strain>
        <tissue evidence="2">Complete organism</tissue>
    </source>
</reference>
<name>A0A162RPD0_9CRUS</name>
<protein>
    <submittedName>
        <fullName evidence="2">Uncharacterized protein</fullName>
    </submittedName>
</protein>
<dbReference type="EMBL" id="LRGB01000137">
    <property type="protein sequence ID" value="KZS20680.1"/>
    <property type="molecule type" value="Genomic_DNA"/>
</dbReference>
<dbReference type="AlphaFoldDB" id="A0A162RPD0"/>
<gene>
    <name evidence="2" type="ORF">APZ42_012561</name>
</gene>